<comment type="caution">
    <text evidence="2">The sequence shown here is derived from an EMBL/GenBank/DDBJ whole genome shotgun (WGS) entry which is preliminary data.</text>
</comment>
<proteinExistence type="predicted"/>
<feature type="domain" description="TNT" evidence="1">
    <location>
        <begin position="279"/>
        <end position="362"/>
    </location>
</feature>
<dbReference type="RefSeq" id="WP_144586679.1">
    <property type="nucleotide sequence ID" value="NZ_VJWX01000049.1"/>
</dbReference>
<evidence type="ECO:0000313" key="3">
    <source>
        <dbReference type="Proteomes" id="UP000320011"/>
    </source>
</evidence>
<gene>
    <name evidence="2" type="ORF">FNH05_07955</name>
</gene>
<reference evidence="2 3" key="2">
    <citation type="submission" date="2019-08" db="EMBL/GenBank/DDBJ databases">
        <title>Amycolatopsis acidicola sp. nov., isolated from peat swamp forest soil.</title>
        <authorList>
            <person name="Srisuk N."/>
        </authorList>
    </citation>
    <scope>NUCLEOTIDE SEQUENCE [LARGE SCALE GENOMIC DNA]</scope>
    <source>
        <strain evidence="2 3">TBRC 6029</strain>
    </source>
</reference>
<sequence>MERTAGQPLSVTFRHARVVDTQQAGAPPVVDRPPLSEDEIPQVLRYLERQPAVLVGSGFGPDIFTGGAEADVPESYHTDGTWIWHAAVSHYLRKYGTPPEPAFVEHMRQRGFHPPYVDKLVRRTAAADLLGRPRPPAEARDIGPTSADVAAALETQPDPKLEDPAVLVVLAQRLGEQGVWPEAYRIAARGDCAWCLNATEQGWEVAWHENGDPVEPRYFERAEDAAQYLLGTLLLHPARITAGHRTPLETAAELADWPIQPTEGEPPLTLLRNKRIVRLGAGTVVVRFGGDGGNLVHHDETRFPSTSLPLERERNERNFRLCRPLSVILGIAVPWAGLPGGAVSYVLPKAIKEHVADGSLEPLVG</sequence>
<dbReference type="OrthoDB" id="275232at2"/>
<dbReference type="EMBL" id="VJWX01000049">
    <property type="protein sequence ID" value="TVT56753.1"/>
    <property type="molecule type" value="Genomic_DNA"/>
</dbReference>
<organism evidence="2 3">
    <name type="scientific">Amycolatopsis rhizosphaerae</name>
    <dbReference type="NCBI Taxonomy" id="2053003"/>
    <lineage>
        <taxon>Bacteria</taxon>
        <taxon>Bacillati</taxon>
        <taxon>Actinomycetota</taxon>
        <taxon>Actinomycetes</taxon>
        <taxon>Pseudonocardiales</taxon>
        <taxon>Pseudonocardiaceae</taxon>
        <taxon>Amycolatopsis</taxon>
    </lineage>
</organism>
<name>A0A558D6W4_9PSEU</name>
<protein>
    <submittedName>
        <fullName evidence="2">DUF4237 domain-containing protein</fullName>
    </submittedName>
</protein>
<dbReference type="GO" id="GO:0050135">
    <property type="term" value="F:NADP+ nucleosidase activity"/>
    <property type="evidence" value="ECO:0007669"/>
    <property type="project" value="InterPro"/>
</dbReference>
<evidence type="ECO:0000313" key="2">
    <source>
        <dbReference type="EMBL" id="TVT56753.1"/>
    </source>
</evidence>
<dbReference type="Pfam" id="PF14021">
    <property type="entry name" value="TNT"/>
    <property type="match status" value="1"/>
</dbReference>
<dbReference type="AlphaFoldDB" id="A0A558D6W4"/>
<dbReference type="InterPro" id="IPR025331">
    <property type="entry name" value="TNT"/>
</dbReference>
<dbReference type="Proteomes" id="UP000320011">
    <property type="component" value="Unassembled WGS sequence"/>
</dbReference>
<accession>A0A558D6W4</accession>
<keyword evidence="3" id="KW-1185">Reference proteome</keyword>
<evidence type="ECO:0000259" key="1">
    <source>
        <dbReference type="Pfam" id="PF14021"/>
    </source>
</evidence>
<reference evidence="2 3" key="1">
    <citation type="submission" date="2019-07" db="EMBL/GenBank/DDBJ databases">
        <authorList>
            <person name="Duangmal K."/>
            <person name="Teo W.F.A."/>
        </authorList>
    </citation>
    <scope>NUCLEOTIDE SEQUENCE [LARGE SCALE GENOMIC DNA]</scope>
    <source>
        <strain evidence="2 3">TBRC 6029</strain>
    </source>
</reference>